<feature type="compositionally biased region" description="Basic and acidic residues" evidence="2">
    <location>
        <begin position="301"/>
        <end position="315"/>
    </location>
</feature>
<dbReference type="Gene3D" id="3.30.1370.50">
    <property type="entry name" value="R3H-like domain"/>
    <property type="match status" value="1"/>
</dbReference>
<feature type="compositionally biased region" description="Basic and acidic residues" evidence="2">
    <location>
        <begin position="1"/>
        <end position="25"/>
    </location>
</feature>
<protein>
    <submittedName>
        <fullName evidence="4">BA75_01231T0</fullName>
    </submittedName>
</protein>
<dbReference type="OrthoDB" id="278430at2759"/>
<dbReference type="InterPro" id="IPR001374">
    <property type="entry name" value="R3H_dom"/>
</dbReference>
<dbReference type="CDD" id="cd02642">
    <property type="entry name" value="R3H_encore_like"/>
    <property type="match status" value="1"/>
</dbReference>
<sequence length="315" mass="36805">MMTIDDQKQKIKEPDNHTDVPPRKEEEDELTSICEKYEITPILYVSLFNENPNDRFFILKLEKDIVDFINTPSVESWKLNPLNSYYRLLTHQIAGYYNLGHILSKDGSSMVIFKKNTSKVNTEENSKNKQKAISPEERLSKTRLSNIPNELPNSQIFSKYKSKTFQNLIGKKDNDDESSSGPANEMKTYKKYEKRKKFYRKSSVPPFAAYQPPFFMGPIPAVPGSQTLANGQFFNPYMSQYVMPPVPQYPYNPPPQYAESPNPDYQTQSHLKADQTGKIPQYQYHYQYQYQYHPHTYQPQKESKTKIEEEKSESQ</sequence>
<organism evidence="4 5">
    <name type="scientific">Komagataella pastoris</name>
    <name type="common">Yeast</name>
    <name type="synonym">Pichia pastoris</name>
    <dbReference type="NCBI Taxonomy" id="4922"/>
    <lineage>
        <taxon>Eukaryota</taxon>
        <taxon>Fungi</taxon>
        <taxon>Dikarya</taxon>
        <taxon>Ascomycota</taxon>
        <taxon>Saccharomycotina</taxon>
        <taxon>Pichiomycetes</taxon>
        <taxon>Pichiales</taxon>
        <taxon>Pichiaceae</taxon>
        <taxon>Komagataella</taxon>
    </lineage>
</organism>
<feature type="region of interest" description="Disordered" evidence="2">
    <location>
        <begin position="1"/>
        <end position="29"/>
    </location>
</feature>
<keyword evidence="5" id="KW-1185">Reference proteome</keyword>
<dbReference type="GO" id="GO:0006012">
    <property type="term" value="P:galactose metabolic process"/>
    <property type="evidence" value="ECO:0007669"/>
    <property type="project" value="TreeGrafter"/>
</dbReference>
<dbReference type="InterPro" id="IPR051937">
    <property type="entry name" value="R3H_domain_containing"/>
</dbReference>
<name>A0A1B2J7R0_PICPA</name>
<evidence type="ECO:0000313" key="4">
    <source>
        <dbReference type="EMBL" id="ANZ74050.1"/>
    </source>
</evidence>
<dbReference type="PROSITE" id="PS51061">
    <property type="entry name" value="R3H"/>
    <property type="match status" value="1"/>
</dbReference>
<evidence type="ECO:0000256" key="2">
    <source>
        <dbReference type="SAM" id="MobiDB-lite"/>
    </source>
</evidence>
<dbReference type="InterPro" id="IPR036867">
    <property type="entry name" value="R3H_dom_sf"/>
</dbReference>
<dbReference type="GO" id="GO:0003676">
    <property type="term" value="F:nucleic acid binding"/>
    <property type="evidence" value="ECO:0007669"/>
    <property type="project" value="UniProtKB-UniRule"/>
</dbReference>
<keyword evidence="1" id="KW-0597">Phosphoprotein</keyword>
<feature type="domain" description="R3H" evidence="3">
    <location>
        <begin position="55"/>
        <end position="118"/>
    </location>
</feature>
<dbReference type="SUPFAM" id="SSF82708">
    <property type="entry name" value="R3H domain"/>
    <property type="match status" value="1"/>
</dbReference>
<dbReference type="AlphaFoldDB" id="A0A1B2J7R0"/>
<evidence type="ECO:0000259" key="3">
    <source>
        <dbReference type="PROSITE" id="PS51061"/>
    </source>
</evidence>
<dbReference type="EMBL" id="CP014584">
    <property type="protein sequence ID" value="ANZ74050.1"/>
    <property type="molecule type" value="Genomic_DNA"/>
</dbReference>
<accession>A0A1B2J7R0</accession>
<feature type="region of interest" description="Disordered" evidence="2">
    <location>
        <begin position="250"/>
        <end position="278"/>
    </location>
</feature>
<evidence type="ECO:0000256" key="1">
    <source>
        <dbReference type="ARBA" id="ARBA00022553"/>
    </source>
</evidence>
<proteinExistence type="predicted"/>
<dbReference type="Proteomes" id="UP000094565">
    <property type="component" value="Chromosome 1"/>
</dbReference>
<feature type="region of interest" description="Disordered" evidence="2">
    <location>
        <begin position="293"/>
        <end position="315"/>
    </location>
</feature>
<gene>
    <name evidence="4" type="primary">RBS1</name>
    <name evidence="4" type="ORF">ATY40_BA7501231</name>
</gene>
<reference evidence="4 5" key="1">
    <citation type="submission" date="2016-02" db="EMBL/GenBank/DDBJ databases">
        <title>Comparative genomic and transcriptomic foundation for Pichia pastoris.</title>
        <authorList>
            <person name="Love K.R."/>
            <person name="Shah K.A."/>
            <person name="Whittaker C.A."/>
            <person name="Wu J."/>
            <person name="Bartlett M.C."/>
            <person name="Ma D."/>
            <person name="Leeson R.L."/>
            <person name="Priest M."/>
            <person name="Young S.K."/>
            <person name="Love J.C."/>
        </authorList>
    </citation>
    <scope>NUCLEOTIDE SEQUENCE [LARGE SCALE GENOMIC DNA]</scope>
    <source>
        <strain evidence="4 5">ATCC 28485</strain>
    </source>
</reference>
<evidence type="ECO:0000313" key="5">
    <source>
        <dbReference type="Proteomes" id="UP000094565"/>
    </source>
</evidence>
<dbReference type="Pfam" id="PF01424">
    <property type="entry name" value="R3H"/>
    <property type="match status" value="1"/>
</dbReference>
<dbReference type="PANTHER" id="PTHR15672:SF8">
    <property type="entry name" value="PROTEIN ENCORE"/>
    <property type="match status" value="1"/>
</dbReference>
<dbReference type="PANTHER" id="PTHR15672">
    <property type="entry name" value="CAMP-REGULATED PHOSPHOPROTEIN 21 RELATED R3H DOMAIN CONTAINING PROTEIN"/>
    <property type="match status" value="1"/>
</dbReference>
<feature type="region of interest" description="Disordered" evidence="2">
    <location>
        <begin position="118"/>
        <end position="147"/>
    </location>
</feature>